<dbReference type="OMA" id="HMGSEAH"/>
<protein>
    <recommendedName>
        <fullName evidence="3">Maintenance of ploidy protein mob1</fullName>
    </recommendedName>
</protein>
<dbReference type="KEGG" id="eiv:EIN_197860"/>
<dbReference type="Gene3D" id="1.20.140.30">
    <property type="entry name" value="MOB kinase activator"/>
    <property type="match status" value="1"/>
</dbReference>
<accession>A0A0A1TWY7</accession>
<evidence type="ECO:0000313" key="2">
    <source>
        <dbReference type="Proteomes" id="UP000014680"/>
    </source>
</evidence>
<sequence>MWNRKKVMTMKPIKKIPKGTPRHDLHIQVKDGVNSGDLLRAVKCPVGQNVNDWVAVNCFDLFNEVNLTYSSITALCIASKCKTMSAGPKMEYVWMENGETQQLSAPEYCDKLFTWVQSCFDNPEIFPAEFTDKPPKVFVETVRKIFKRLFRVYAHMFYNHMEHMEQLGIQTVTLRGFKHFYAFSRQYKMLSKDDVAPLQTLVQDLDKEFKFKSL</sequence>
<dbReference type="RefSeq" id="XP_004183189.1">
    <property type="nucleotide sequence ID" value="XM_004183141.1"/>
</dbReference>
<dbReference type="OrthoDB" id="8170117at2759"/>
<dbReference type="InterPro" id="IPR005301">
    <property type="entry name" value="MOB_kinase_act_fam"/>
</dbReference>
<dbReference type="InterPro" id="IPR036703">
    <property type="entry name" value="MOB_kinase_act_sf"/>
</dbReference>
<evidence type="ECO:0008006" key="3">
    <source>
        <dbReference type="Google" id="ProtNLM"/>
    </source>
</evidence>
<dbReference type="SUPFAM" id="SSF101152">
    <property type="entry name" value="Mob1/phocein"/>
    <property type="match status" value="1"/>
</dbReference>
<dbReference type="SMART" id="SM01388">
    <property type="entry name" value="Mob1_phocein"/>
    <property type="match status" value="1"/>
</dbReference>
<keyword evidence="2" id="KW-1185">Reference proteome</keyword>
<dbReference type="AlphaFoldDB" id="A0A0A1TWY7"/>
<organism evidence="1 2">
    <name type="scientific">Entamoeba invadens IP1</name>
    <dbReference type="NCBI Taxonomy" id="370355"/>
    <lineage>
        <taxon>Eukaryota</taxon>
        <taxon>Amoebozoa</taxon>
        <taxon>Evosea</taxon>
        <taxon>Archamoebae</taxon>
        <taxon>Mastigamoebida</taxon>
        <taxon>Entamoebidae</taxon>
        <taxon>Entamoeba</taxon>
    </lineage>
</organism>
<name>A0A0A1TWY7_ENTIV</name>
<gene>
    <name evidence="1" type="ORF">EIN_197860</name>
</gene>
<reference evidence="1 2" key="1">
    <citation type="submission" date="2012-10" db="EMBL/GenBank/DDBJ databases">
        <authorList>
            <person name="Zafar N."/>
            <person name="Inman J."/>
            <person name="Hall N."/>
            <person name="Lorenzi H."/>
            <person name="Caler E."/>
        </authorList>
    </citation>
    <scope>NUCLEOTIDE SEQUENCE [LARGE SCALE GENOMIC DNA]</scope>
    <source>
        <strain evidence="1 2">IP1</strain>
    </source>
</reference>
<dbReference type="EMBL" id="KB207226">
    <property type="protein sequence ID" value="ELP83843.1"/>
    <property type="molecule type" value="Genomic_DNA"/>
</dbReference>
<dbReference type="PANTHER" id="PTHR22599">
    <property type="entry name" value="MPS ONE BINDER KINASE ACTIVATOR-LIKE MOB"/>
    <property type="match status" value="1"/>
</dbReference>
<dbReference type="Pfam" id="PF03637">
    <property type="entry name" value="Mob1_phocein"/>
    <property type="match status" value="1"/>
</dbReference>
<evidence type="ECO:0000313" key="1">
    <source>
        <dbReference type="EMBL" id="ELP83843.1"/>
    </source>
</evidence>
<dbReference type="VEuPathDB" id="AmoebaDB:EIN_197860"/>
<proteinExistence type="predicted"/>
<dbReference type="Proteomes" id="UP000014680">
    <property type="component" value="Unassembled WGS sequence"/>
</dbReference>
<dbReference type="GeneID" id="14882799"/>